<feature type="transmembrane region" description="Helical" evidence="1">
    <location>
        <begin position="24"/>
        <end position="46"/>
    </location>
</feature>
<keyword evidence="1" id="KW-0812">Transmembrane</keyword>
<evidence type="ECO:0000256" key="1">
    <source>
        <dbReference type="SAM" id="Phobius"/>
    </source>
</evidence>
<keyword evidence="3" id="KW-1185">Reference proteome</keyword>
<keyword evidence="1" id="KW-0472">Membrane</keyword>
<reference evidence="2 3" key="1">
    <citation type="submission" date="2017-06" db="EMBL/GenBank/DDBJ databases">
        <title>Genome sequencing of cyanobaciteial culture collection at National Institute for Environmental Studies (NIES).</title>
        <authorList>
            <person name="Hirose Y."/>
            <person name="Shimura Y."/>
            <person name="Fujisawa T."/>
            <person name="Nakamura Y."/>
            <person name="Kawachi M."/>
        </authorList>
    </citation>
    <scope>NUCLEOTIDE SEQUENCE [LARGE SCALE GENOMIC DNA]</scope>
    <source>
        <strain evidence="2 3">NIES-37</strain>
    </source>
</reference>
<organism evidence="2 3">
    <name type="scientific">Tolypothrix tenuis PCC 7101</name>
    <dbReference type="NCBI Taxonomy" id="231146"/>
    <lineage>
        <taxon>Bacteria</taxon>
        <taxon>Bacillati</taxon>
        <taxon>Cyanobacteriota</taxon>
        <taxon>Cyanophyceae</taxon>
        <taxon>Nostocales</taxon>
        <taxon>Tolypothrichaceae</taxon>
        <taxon>Tolypothrix</taxon>
    </lineage>
</organism>
<dbReference type="KEGG" id="ttq:NIES37_07690"/>
<evidence type="ECO:0000313" key="2">
    <source>
        <dbReference type="EMBL" id="BAY96832.1"/>
    </source>
</evidence>
<gene>
    <name evidence="2" type="ORF">NIES37_07690</name>
</gene>
<name>A0A1Z4MTN5_9CYAN</name>
<dbReference type="AlphaFoldDB" id="A0A1Z4MTN5"/>
<sequence length="49" mass="5603">MANDSVLLSKTLRLASLTKGVDQLYLIALLYLNTGFCYAVQIFYLWTKE</sequence>
<accession>A0A1Z4MTN5</accession>
<protein>
    <submittedName>
        <fullName evidence="2">Uncharacterized protein</fullName>
    </submittedName>
</protein>
<dbReference type="EMBL" id="AP018248">
    <property type="protein sequence ID" value="BAY96832.1"/>
    <property type="molecule type" value="Genomic_DNA"/>
</dbReference>
<evidence type="ECO:0000313" key="3">
    <source>
        <dbReference type="Proteomes" id="UP000218785"/>
    </source>
</evidence>
<dbReference type="Proteomes" id="UP000218785">
    <property type="component" value="Chromosome"/>
</dbReference>
<proteinExistence type="predicted"/>
<keyword evidence="1" id="KW-1133">Transmembrane helix</keyword>